<organism evidence="3 4">
    <name type="scientific">Reticulibacter mediterranei</name>
    <dbReference type="NCBI Taxonomy" id="2778369"/>
    <lineage>
        <taxon>Bacteria</taxon>
        <taxon>Bacillati</taxon>
        <taxon>Chloroflexota</taxon>
        <taxon>Ktedonobacteria</taxon>
        <taxon>Ktedonobacterales</taxon>
        <taxon>Reticulibacteraceae</taxon>
        <taxon>Reticulibacter</taxon>
    </lineage>
</organism>
<gene>
    <name evidence="3" type="ORF">KSF_090280</name>
</gene>
<dbReference type="PANTHER" id="PTHR44196">
    <property type="entry name" value="DEHYDROGENASE/REDUCTASE SDR FAMILY MEMBER 7B"/>
    <property type="match status" value="1"/>
</dbReference>
<dbReference type="InterPro" id="IPR002347">
    <property type="entry name" value="SDR_fam"/>
</dbReference>
<dbReference type="PRINTS" id="PR00081">
    <property type="entry name" value="GDHRDH"/>
</dbReference>
<evidence type="ECO:0000313" key="3">
    <source>
        <dbReference type="EMBL" id="GHO98980.1"/>
    </source>
</evidence>
<dbReference type="Pfam" id="PF00106">
    <property type="entry name" value="adh_short"/>
    <property type="match status" value="1"/>
</dbReference>
<dbReference type="SUPFAM" id="SSF51735">
    <property type="entry name" value="NAD(P)-binding Rossmann-fold domains"/>
    <property type="match status" value="1"/>
</dbReference>
<dbReference type="GO" id="GO:0016020">
    <property type="term" value="C:membrane"/>
    <property type="evidence" value="ECO:0007669"/>
    <property type="project" value="TreeGrafter"/>
</dbReference>
<comment type="caution">
    <text evidence="3">The sequence shown here is derived from an EMBL/GenBank/DDBJ whole genome shotgun (WGS) entry which is preliminary data.</text>
</comment>
<reference evidence="3" key="1">
    <citation type="submission" date="2020-10" db="EMBL/GenBank/DDBJ databases">
        <title>Taxonomic study of unclassified bacteria belonging to the class Ktedonobacteria.</title>
        <authorList>
            <person name="Yabe S."/>
            <person name="Wang C.M."/>
            <person name="Zheng Y."/>
            <person name="Sakai Y."/>
            <person name="Cavaletti L."/>
            <person name="Monciardini P."/>
            <person name="Donadio S."/>
        </authorList>
    </citation>
    <scope>NUCLEOTIDE SEQUENCE</scope>
    <source>
        <strain evidence="3">ID150040</strain>
    </source>
</reference>
<dbReference type="PROSITE" id="PS00061">
    <property type="entry name" value="ADH_SHORT"/>
    <property type="match status" value="1"/>
</dbReference>
<sequence>MRRITLNTFGPWAIITGASSGIGEEFARQLAASGLHLVLVARRLQALNTLGSELARTCGISYRAIELDLTADDALEKLSDATRDLNIGLVISNAGAMIPGDFLSLDYQALRRDLRLNVQAHLDLAYHFGSHLAQRGRGGLLLVASTTGFQGIPFAAEYAAAKAYVLSLGEALHVEFQRMGVHVTVLSPGATDTPLIAASGFDASTMPMKPMATRQCVSEGLAALAANRAVHIPGYFNRMLTALLPRSLATSMYGSMMRQVTAGRSVLSKGILQETQ</sequence>
<protein>
    <submittedName>
        <fullName evidence="3">Short-chain dehydrogenase</fullName>
    </submittedName>
</protein>
<evidence type="ECO:0000313" key="4">
    <source>
        <dbReference type="Proteomes" id="UP000597444"/>
    </source>
</evidence>
<keyword evidence="2" id="KW-0560">Oxidoreductase</keyword>
<name>A0A8J3N7Z3_9CHLR</name>
<evidence type="ECO:0000256" key="2">
    <source>
        <dbReference type="ARBA" id="ARBA00023002"/>
    </source>
</evidence>
<evidence type="ECO:0000256" key="1">
    <source>
        <dbReference type="ARBA" id="ARBA00006484"/>
    </source>
</evidence>
<comment type="similarity">
    <text evidence="1">Belongs to the short-chain dehydrogenases/reductases (SDR) family.</text>
</comment>
<dbReference type="PIRSF" id="PIRSF000126">
    <property type="entry name" value="11-beta-HSD1"/>
    <property type="match status" value="1"/>
</dbReference>
<dbReference type="AlphaFoldDB" id="A0A8J3N7Z3"/>
<accession>A0A8J3N7Z3</accession>
<dbReference type="EMBL" id="BNJK01000002">
    <property type="protein sequence ID" value="GHO98980.1"/>
    <property type="molecule type" value="Genomic_DNA"/>
</dbReference>
<dbReference type="Gene3D" id="3.40.50.720">
    <property type="entry name" value="NAD(P)-binding Rossmann-like Domain"/>
    <property type="match status" value="1"/>
</dbReference>
<dbReference type="InterPro" id="IPR020904">
    <property type="entry name" value="Sc_DH/Rdtase_CS"/>
</dbReference>
<dbReference type="PANTHER" id="PTHR44196:SF2">
    <property type="entry name" value="SHORT-CHAIN DEHYDROGENASE-RELATED"/>
    <property type="match status" value="1"/>
</dbReference>
<dbReference type="RefSeq" id="WP_220209649.1">
    <property type="nucleotide sequence ID" value="NZ_BNJK01000002.1"/>
</dbReference>
<dbReference type="GO" id="GO:0016491">
    <property type="term" value="F:oxidoreductase activity"/>
    <property type="evidence" value="ECO:0007669"/>
    <property type="project" value="UniProtKB-KW"/>
</dbReference>
<dbReference type="InterPro" id="IPR036291">
    <property type="entry name" value="NAD(P)-bd_dom_sf"/>
</dbReference>
<keyword evidence="4" id="KW-1185">Reference proteome</keyword>
<dbReference type="Proteomes" id="UP000597444">
    <property type="component" value="Unassembled WGS sequence"/>
</dbReference>
<proteinExistence type="inferred from homology"/>